<dbReference type="InterPro" id="IPR036273">
    <property type="entry name" value="CRAL/TRIO_N_dom_sf"/>
</dbReference>
<evidence type="ECO:0000313" key="3">
    <source>
        <dbReference type="EMBL" id="KAL3318003.1"/>
    </source>
</evidence>
<feature type="coiled-coil region" evidence="1">
    <location>
        <begin position="316"/>
        <end position="346"/>
    </location>
</feature>
<dbReference type="SMART" id="SM00516">
    <property type="entry name" value="SEC14"/>
    <property type="match status" value="1"/>
</dbReference>
<reference evidence="3 4" key="1">
    <citation type="submission" date="2024-11" db="EMBL/GenBank/DDBJ databases">
        <title>Adaptive evolution of stress response genes in parasites aligns with host niche diversity.</title>
        <authorList>
            <person name="Hahn C."/>
            <person name="Resl P."/>
        </authorList>
    </citation>
    <scope>NUCLEOTIDE SEQUENCE [LARGE SCALE GENOMIC DNA]</scope>
    <source>
        <strain evidence="3">EGGRZ-B1_66</strain>
        <tissue evidence="3">Body</tissue>
    </source>
</reference>
<evidence type="ECO:0000313" key="4">
    <source>
        <dbReference type="Proteomes" id="UP001626550"/>
    </source>
</evidence>
<dbReference type="InterPro" id="IPR011074">
    <property type="entry name" value="CRAL/TRIO_N_dom"/>
</dbReference>
<dbReference type="PANTHER" id="PTHR45824:SF29">
    <property type="entry name" value="GH16843P"/>
    <property type="match status" value="1"/>
</dbReference>
<gene>
    <name evidence="3" type="ORF">Ciccas_003339</name>
</gene>
<dbReference type="InterPro" id="IPR036865">
    <property type="entry name" value="CRAL-TRIO_dom_sf"/>
</dbReference>
<evidence type="ECO:0000256" key="1">
    <source>
        <dbReference type="SAM" id="Coils"/>
    </source>
</evidence>
<accession>A0ABD2QEM9</accession>
<proteinExistence type="predicted"/>
<name>A0ABD2QEM9_9PLAT</name>
<dbReference type="PANTHER" id="PTHR45824">
    <property type="entry name" value="GH16843P"/>
    <property type="match status" value="1"/>
</dbReference>
<dbReference type="InterPro" id="IPR001251">
    <property type="entry name" value="CRAL-TRIO_dom"/>
</dbReference>
<dbReference type="CDD" id="cd00170">
    <property type="entry name" value="SEC14"/>
    <property type="match status" value="1"/>
</dbReference>
<dbReference type="InterPro" id="IPR052578">
    <property type="entry name" value="PI_Transfer_CRAL-TRIO"/>
</dbReference>
<dbReference type="Proteomes" id="UP001626550">
    <property type="component" value="Unassembled WGS sequence"/>
</dbReference>
<comment type="caution">
    <text evidence="3">The sequence shown here is derived from an EMBL/GenBank/DDBJ whole genome shotgun (WGS) entry which is preliminary data.</text>
</comment>
<keyword evidence="1" id="KW-0175">Coiled coil</keyword>
<dbReference type="PROSITE" id="PS50191">
    <property type="entry name" value="CRAL_TRIO"/>
    <property type="match status" value="1"/>
</dbReference>
<dbReference type="SUPFAM" id="SSF46938">
    <property type="entry name" value="CRAL/TRIO N-terminal domain"/>
    <property type="match status" value="1"/>
</dbReference>
<dbReference type="EMBL" id="JBJKFK010000300">
    <property type="protein sequence ID" value="KAL3318003.1"/>
    <property type="molecule type" value="Genomic_DNA"/>
</dbReference>
<dbReference type="Pfam" id="PF03765">
    <property type="entry name" value="CRAL_TRIO_N"/>
    <property type="match status" value="1"/>
</dbReference>
<dbReference type="Pfam" id="PF00650">
    <property type="entry name" value="CRAL_TRIO"/>
    <property type="match status" value="1"/>
</dbReference>
<feature type="domain" description="CRAL-TRIO" evidence="2">
    <location>
        <begin position="93"/>
        <end position="244"/>
    </location>
</feature>
<dbReference type="SMART" id="SM01100">
    <property type="entry name" value="CRAL_TRIO_N"/>
    <property type="match status" value="1"/>
</dbReference>
<dbReference type="SUPFAM" id="SSF52087">
    <property type="entry name" value="CRAL/TRIO domain"/>
    <property type="match status" value="1"/>
</dbReference>
<evidence type="ECO:0000259" key="2">
    <source>
        <dbReference type="PROSITE" id="PS50191"/>
    </source>
</evidence>
<dbReference type="AlphaFoldDB" id="A0ABD2QEM9"/>
<protein>
    <recommendedName>
        <fullName evidence="2">CRAL-TRIO domain-containing protein</fullName>
    </recommendedName>
</protein>
<dbReference type="Gene3D" id="3.40.525.10">
    <property type="entry name" value="CRAL-TRIO lipid binding domain"/>
    <property type="match status" value="1"/>
</dbReference>
<sequence>MLEYVYDDEEKLIKLRPELEKAIRECDIELEDEPDFSVSTDTLTRFLRARNYDVKEACKQLKATVEWRKSFRPLKAKCTWCEQTPGYHSMRQIGHDKLGRPIVYSSFSQAQTNKNSVEDSIAHTTYLIENAKKTMQGDATMWVFVIDCTGMTLPCCNPKLGFGVAQACGSFYPERLGKILVINHSMMFHHVWQAIKVFIDPKTVTKLKLIKNKEKMDKHFSTLFDEETAEWLKEEIRLNEKEAKNDDSIEQQYFWKARADHDPRGTKTYVDKFIKPLESVKEEEEIESQVSRHRPHPNILGHLMGKEYALKRKQKLKEEDVKVEDLKEYEIKLEEEEKTKDTGSNTIKNLFNKLKM</sequence>
<organism evidence="3 4">
    <name type="scientific">Cichlidogyrus casuarinus</name>
    <dbReference type="NCBI Taxonomy" id="1844966"/>
    <lineage>
        <taxon>Eukaryota</taxon>
        <taxon>Metazoa</taxon>
        <taxon>Spiralia</taxon>
        <taxon>Lophotrochozoa</taxon>
        <taxon>Platyhelminthes</taxon>
        <taxon>Monogenea</taxon>
        <taxon>Monopisthocotylea</taxon>
        <taxon>Dactylogyridea</taxon>
        <taxon>Ancyrocephalidae</taxon>
        <taxon>Cichlidogyrus</taxon>
    </lineage>
</organism>
<keyword evidence="4" id="KW-1185">Reference proteome</keyword>